<feature type="domain" description="Terpene synthase N-terminal" evidence="5">
    <location>
        <begin position="107"/>
        <end position="226"/>
    </location>
</feature>
<dbReference type="InterPro" id="IPR044814">
    <property type="entry name" value="Terpene_cyclase_plant_C1"/>
</dbReference>
<dbReference type="GO" id="GO:0016102">
    <property type="term" value="P:diterpenoid biosynthetic process"/>
    <property type="evidence" value="ECO:0007669"/>
    <property type="project" value="InterPro"/>
</dbReference>
<dbReference type="GO" id="GO:0010333">
    <property type="term" value="F:terpene synthase activity"/>
    <property type="evidence" value="ECO:0007669"/>
    <property type="project" value="InterPro"/>
</dbReference>
<comment type="cofactor">
    <cofactor evidence="1">
        <name>Mg(2+)</name>
        <dbReference type="ChEBI" id="CHEBI:18420"/>
    </cofactor>
</comment>
<dbReference type="InterPro" id="IPR008949">
    <property type="entry name" value="Isoprenoid_synthase_dom_sf"/>
</dbReference>
<dbReference type="EMBL" id="KU948704">
    <property type="protein sequence ID" value="ANO43017.1"/>
    <property type="molecule type" value="mRNA"/>
</dbReference>
<dbReference type="Pfam" id="PF01397">
    <property type="entry name" value="Terpene_synth"/>
    <property type="match status" value="2"/>
</dbReference>
<dbReference type="CDD" id="cd00684">
    <property type="entry name" value="Terpene_cyclase_plant_C1"/>
    <property type="match status" value="1"/>
</dbReference>
<sequence length="577" mass="67501">MAVNAYPELPRMEFKLRPSIWDQYDFASITKDHDLDLKSYNGEIDALKGEVKDMLIASARDPVENIVLIDLLCRLGVSYHFENEIEDQLNQIFTAQTIPFDDHQHHYLFKNELEEQLNRVFIAHQSIPFDDHQYDLYTTALLFRVLRQHGYRVSCDLFNKFKDDHGNFKEYLKSDVKGLLSLYEASHLSLHGEVILDEALTFTRTHLTFLIPQLSHSLAEHVSDALTLPYHKATPRVKARKYISFYENQESPNELLLKFAKIDFNRLQILHQKEIVQLLRWGKDTVKIKTKFPYARDRLLECYFFAVGTLFDPGYGRSRLFLAKIIQIVTLHDDTYEVYGKFEELQSYAEAVLRWDDAAIDTLPNYMKFLYRSLKEYCEDFANELEEDRSQALEILKKAWQMLLKAYFTEAKWFQEGYMPPYDEYMKIAKVTGSLHMIMLGCFLGMGAPAKSSIIEWFISIPKLLEAVLINTRLINDLTHEVEHEDEHVISCVESCMEEYGISREEAVEEVFKKSANSWKDINEEWMRPLGVPRKFSLAIVNFNRVSEEIYKHDDGYTNQLSLEDTIASLVVHKIPL</sequence>
<evidence type="ECO:0000259" key="6">
    <source>
        <dbReference type="Pfam" id="PF03936"/>
    </source>
</evidence>
<dbReference type="InterPro" id="IPR001906">
    <property type="entry name" value="Terpene_synth_N"/>
</dbReference>
<evidence type="ECO:0000256" key="4">
    <source>
        <dbReference type="ARBA" id="ARBA00023239"/>
    </source>
</evidence>
<dbReference type="InterPro" id="IPR036965">
    <property type="entry name" value="Terpene_synth_N_sf"/>
</dbReference>
<gene>
    <name evidence="7" type="primary">TPS20</name>
</gene>
<dbReference type="SFLD" id="SFLDG01019">
    <property type="entry name" value="Terpene_Cyclase_Like_1_C_Termi"/>
    <property type="match status" value="1"/>
</dbReference>
<accession>A0A1B0YNZ6</accession>
<dbReference type="Gene3D" id="1.10.600.10">
    <property type="entry name" value="Farnesyl Diphosphate Synthase"/>
    <property type="match status" value="1"/>
</dbReference>
<dbReference type="GO" id="GO:0000287">
    <property type="term" value="F:magnesium ion binding"/>
    <property type="evidence" value="ECO:0007669"/>
    <property type="project" value="InterPro"/>
</dbReference>
<evidence type="ECO:0000259" key="5">
    <source>
        <dbReference type="Pfam" id="PF01397"/>
    </source>
</evidence>
<dbReference type="AlphaFoldDB" id="A0A1B0YNZ6"/>
<dbReference type="InterPro" id="IPR050148">
    <property type="entry name" value="Terpene_synthase-like"/>
</dbReference>
<dbReference type="Pfam" id="PF03936">
    <property type="entry name" value="Terpene_synth_C"/>
    <property type="match status" value="1"/>
</dbReference>
<keyword evidence="2" id="KW-0479">Metal-binding</keyword>
<keyword evidence="3" id="KW-0460">Magnesium</keyword>
<evidence type="ECO:0000256" key="2">
    <source>
        <dbReference type="ARBA" id="ARBA00022723"/>
    </source>
</evidence>
<dbReference type="InterPro" id="IPR034741">
    <property type="entry name" value="Terpene_cyclase-like_1_C"/>
</dbReference>
<dbReference type="SFLD" id="SFLDS00005">
    <property type="entry name" value="Isoprenoid_Synthase_Type_I"/>
    <property type="match status" value="1"/>
</dbReference>
<proteinExistence type="evidence at transcript level"/>
<reference evidence="7" key="1">
    <citation type="submission" date="2016-03" db="EMBL/GenBank/DDBJ databases">
        <title>The terpene synthase gene family in Tripterygium wilfordii harbors a labdane-type diterpene synthase among the monoterpene synthase TPS-b subfamily: igin of Tripterygium wilfordii terpene synthases.</title>
        <authorList>
            <person name="Hansen N.L."/>
            <person name="Heskes A.M."/>
            <person name="Hamberger B."/>
            <person name="Olsen C.E."/>
            <person name="Andersen-Ranberg J."/>
            <person name="Hamberger B."/>
        </authorList>
    </citation>
    <scope>NUCLEOTIDE SEQUENCE</scope>
</reference>
<dbReference type="PANTHER" id="PTHR31225:SF93">
    <property type="entry name" value="ALPHA-HUMULENE_(-)-(E)-BETA-CARYOPHYLLENE SYNTHASE"/>
    <property type="match status" value="1"/>
</dbReference>
<feature type="domain" description="Terpene synthase N-terminal" evidence="5">
    <location>
        <begin position="21"/>
        <end position="96"/>
    </location>
</feature>
<protein>
    <submittedName>
        <fullName evidence="7">Terpene synthase 20</fullName>
    </submittedName>
</protein>
<organism evidence="7">
    <name type="scientific">Tripterygium wilfordii</name>
    <name type="common">Thunder God vine</name>
    <dbReference type="NCBI Taxonomy" id="458696"/>
    <lineage>
        <taxon>Eukaryota</taxon>
        <taxon>Viridiplantae</taxon>
        <taxon>Streptophyta</taxon>
        <taxon>Embryophyta</taxon>
        <taxon>Tracheophyta</taxon>
        <taxon>Spermatophyta</taxon>
        <taxon>Magnoliopsida</taxon>
        <taxon>eudicotyledons</taxon>
        <taxon>Gunneridae</taxon>
        <taxon>Pentapetalae</taxon>
        <taxon>rosids</taxon>
        <taxon>fabids</taxon>
        <taxon>Celastrales</taxon>
        <taxon>Celastraceae</taxon>
        <taxon>Tripterygium</taxon>
    </lineage>
</organism>
<keyword evidence="4" id="KW-0456">Lyase</keyword>
<feature type="domain" description="Terpene synthase metal-binding" evidence="6">
    <location>
        <begin position="287"/>
        <end position="521"/>
    </location>
</feature>
<dbReference type="InterPro" id="IPR005630">
    <property type="entry name" value="Terpene_synthase_metal-bd"/>
</dbReference>
<dbReference type="SUPFAM" id="SSF48576">
    <property type="entry name" value="Terpenoid synthases"/>
    <property type="match status" value="1"/>
</dbReference>
<dbReference type="PANTHER" id="PTHR31225">
    <property type="entry name" value="OS04G0344100 PROTEIN-RELATED"/>
    <property type="match status" value="1"/>
</dbReference>
<dbReference type="SUPFAM" id="SSF48239">
    <property type="entry name" value="Terpenoid cyclases/Protein prenyltransferases"/>
    <property type="match status" value="2"/>
</dbReference>
<dbReference type="InterPro" id="IPR008930">
    <property type="entry name" value="Terpenoid_cyclase/PrenylTrfase"/>
</dbReference>
<evidence type="ECO:0000313" key="7">
    <source>
        <dbReference type="EMBL" id="ANO43017.1"/>
    </source>
</evidence>
<dbReference type="FunFam" id="1.50.10.130:FF:000001">
    <property type="entry name" value="Isoprene synthase, chloroplastic"/>
    <property type="match status" value="1"/>
</dbReference>
<dbReference type="FunFam" id="1.10.600.10:FF:000007">
    <property type="entry name" value="Isoprene synthase, chloroplastic"/>
    <property type="match status" value="1"/>
</dbReference>
<name>A0A1B0YNZ6_TRIWF</name>
<evidence type="ECO:0000256" key="1">
    <source>
        <dbReference type="ARBA" id="ARBA00001946"/>
    </source>
</evidence>
<evidence type="ECO:0000256" key="3">
    <source>
        <dbReference type="ARBA" id="ARBA00022842"/>
    </source>
</evidence>
<dbReference type="Gene3D" id="1.50.10.130">
    <property type="entry name" value="Terpene synthase, N-terminal domain"/>
    <property type="match status" value="1"/>
</dbReference>
<dbReference type="SMR" id="A0A1B0YNZ6"/>